<dbReference type="AlphaFoldDB" id="A0A420N2G5"/>
<dbReference type="VEuPathDB" id="FungiDB:FOXG_06736"/>
<organism evidence="1 2">
    <name type="scientific">Fusarium oxysporum</name>
    <name type="common">Fusarium vascular wilt</name>
    <dbReference type="NCBI Taxonomy" id="5507"/>
    <lineage>
        <taxon>Eukaryota</taxon>
        <taxon>Fungi</taxon>
        <taxon>Dikarya</taxon>
        <taxon>Ascomycota</taxon>
        <taxon>Pezizomycotina</taxon>
        <taxon>Sordariomycetes</taxon>
        <taxon>Hypocreomycetidae</taxon>
        <taxon>Hypocreales</taxon>
        <taxon>Nectriaceae</taxon>
        <taxon>Fusarium</taxon>
        <taxon>Fusarium oxysporum species complex</taxon>
    </lineage>
</organism>
<dbReference type="VEuPathDB" id="FungiDB:HZS61_002578"/>
<dbReference type="InterPro" id="IPR022698">
    <property type="entry name" value="OrsD"/>
</dbReference>
<protein>
    <submittedName>
        <fullName evidence="1">Uncharacterized protein</fullName>
    </submittedName>
</protein>
<proteinExistence type="predicted"/>
<comment type="caution">
    <text evidence="1">The sequence shown here is derived from an EMBL/GenBank/DDBJ whole genome shotgun (WGS) entry which is preliminary data.</text>
</comment>
<gene>
    <name evidence="1" type="ORF">BFJ68_g18160</name>
</gene>
<name>A0A420N2G5_FUSOX</name>
<accession>A0A420N2G5</accession>
<dbReference type="Proteomes" id="UP000285860">
    <property type="component" value="Unassembled WGS sequence"/>
</dbReference>
<evidence type="ECO:0000313" key="1">
    <source>
        <dbReference type="EMBL" id="RKK74455.1"/>
    </source>
</evidence>
<evidence type="ECO:0000313" key="2">
    <source>
        <dbReference type="Proteomes" id="UP000285860"/>
    </source>
</evidence>
<dbReference type="VEuPathDB" id="FungiDB:FOZG_17921"/>
<dbReference type="EMBL" id="MRCY01001117">
    <property type="protein sequence ID" value="RKK74455.1"/>
    <property type="molecule type" value="Genomic_DNA"/>
</dbReference>
<dbReference type="Pfam" id="PF12013">
    <property type="entry name" value="OrsD"/>
    <property type="match status" value="1"/>
</dbReference>
<reference evidence="1 2" key="1">
    <citation type="journal article" date="2018" name="Sci. Rep.">
        <title>Characterisation of pathogen-specific regions and novel effector candidates in Fusarium oxysporum f. sp. cepae.</title>
        <authorList>
            <person name="Armitage A.D."/>
            <person name="Taylor A."/>
            <person name="Sobczyk M.K."/>
            <person name="Baxter L."/>
            <person name="Greenfield B.P."/>
            <person name="Bates H.J."/>
            <person name="Wilson F."/>
            <person name="Jackson A.C."/>
            <person name="Ott S."/>
            <person name="Harrison R.J."/>
            <person name="Clarkson J.P."/>
        </authorList>
    </citation>
    <scope>NUCLEOTIDE SEQUENCE [LARGE SCALE GENOMIC DNA]</scope>
    <source>
        <strain evidence="1 2">Fo_A28</strain>
    </source>
</reference>
<sequence>MADDAWFSRFRLSVDPQAQVLICCHDTCRFALAPGPTQVSEHLRRKHNMSAAERRQVINILEARIRKLRDPSDAPIREDGSSYDPNLNLVHGYTCKFCIERTGSSQRISRHIASKHEMERLRLGVRRKAMYEPAFLQAWTKSPQGDDNIIYKPTQPRHGM</sequence>